<evidence type="ECO:0000313" key="5">
    <source>
        <dbReference type="Proteomes" id="UP001595960"/>
    </source>
</evidence>
<dbReference type="SUPFAM" id="SSF52540">
    <property type="entry name" value="P-loop containing nucleoside triphosphate hydrolases"/>
    <property type="match status" value="1"/>
</dbReference>
<accession>A0ABV9RA41</accession>
<comment type="caution">
    <text evidence="4">The sequence shown here is derived from an EMBL/GenBank/DDBJ whole genome shotgun (WGS) entry which is preliminary data.</text>
</comment>
<protein>
    <submittedName>
        <fullName evidence="4">Adenylate/guanylate cyclase domain-containing protein</fullName>
    </submittedName>
</protein>
<dbReference type="Pfam" id="PF00211">
    <property type="entry name" value="Guanylate_cyc"/>
    <property type="match status" value="2"/>
</dbReference>
<dbReference type="Pfam" id="PF13424">
    <property type="entry name" value="TPR_12"/>
    <property type="match status" value="1"/>
</dbReference>
<proteinExistence type="predicted"/>
<dbReference type="InterPro" id="IPR001054">
    <property type="entry name" value="A/G_cyclase"/>
</dbReference>
<dbReference type="PANTHER" id="PTHR16305">
    <property type="entry name" value="TESTICULAR SOLUBLE ADENYLYL CYCLASE"/>
    <property type="match status" value="1"/>
</dbReference>
<dbReference type="InterPro" id="IPR027417">
    <property type="entry name" value="P-loop_NTPase"/>
</dbReference>
<sequence length="1274" mass="136522">MTTSDAVASDAEPTEVLQPYLPRLVRYWDEENPGRLHRRVEGTMALVDISGFTRMSERLARHGHVGAEEVTEVVDDTFDRLLPAAYALGANLLKFGGDAQLLLFTGDDHHVRAAAAAFDMRAELRRIGVFPTSAGKVALRMSIGVHSGAFDFFLVGRSHRELVVAGPAATRTVQMETAASAAQILLSADTARLLAGSCVGAASGPGRLLVRRPEAEPSGFRAARSPSVDLEQFIPRGLRETLLSGEIEPEHRPATIAFLHYLGFDRLVEADPAHAASVLDDLMATVQQCADRHGVTFLATDIAADGGKMILTSGVPDTAGNNEEQMLLAVRDIRAEAPAEAPLQVGINTGYVFTGAVGPGYRRTYTIMGDAVNLAARIMAAAPAGEIYATPEVLDASRTTFEVTAPEPFAVKGKQEPVHVLSVGEPAGSRRQEQASAAPLIGRDEELAVLLDAWARAQAYHGGVVEVVADVGMGKSRLLHEMLASARPERVVATECRLYQTATPYFPFRALLRAAWGLDDPDPAATEAALADLVRSRAPDLEPWLALIGIPLGLTLPESPEVAELDDQFRAARTRSAVSALLRAAADRPTLFVIEECQWMDDASRDLLTSLTSGIESTPWLVVLSRQPGDSGFIAPEAPFVERIELRALDADHARDLLQRSTTGTPLLPSQVDLLAARAEGNPLFLLEMLHALRGGAAVDYLPQSVEGLIAARIDTLPPPDRNLLRRLAVLGAGFRREHAPAVLGPSADDAGRMTATLSRLRDFLSVDDSGWVRFQHSLIRDVAYEGLPYKLRRQLHAQVGDAIAATASGGRAGQVELLSVHYSEAGRWPEAWESSRRAGDRAKEIYANLEAATFYRRALIASRNVPGLPPIAVADVAEALGDVLELAGLFEQSVDAFRQAGRLVRDDPIRSADVLLKRARARARTGSYAPAYRDLTVGRRLVGDLDSPEALRATARLNALNAQIRQLQEHMPAAVRLAEQAMVEAEASGEREALARSYQVLDAAYVMLGQSAKAVYGERALAIYEELGDLPGTAVVTNNLGGQAYWQGRWEDAVGFYARARDAFLRAGNEAEAATCGANIGEVLVSQGRFAEAEQVLVPSVRVLRAHGLVDAAIFAEIQLARLRLLRGDDGAMQSLVALRAEAARTGQVQSAIEAGILVAHALVLAGRPQDALDTLVETERGAGGEAELYGSTIARTRALALAAVGRVDEARDTVEAGLAQAREQGLAFEVAQLRLIEAELMPDGAAARAIRDEAETVLRQLGVVGATPSTPA</sequence>
<evidence type="ECO:0000313" key="4">
    <source>
        <dbReference type="EMBL" id="MFC4829190.1"/>
    </source>
</evidence>
<dbReference type="CDD" id="cd07302">
    <property type="entry name" value="CHD"/>
    <property type="match status" value="2"/>
</dbReference>
<dbReference type="Gene3D" id="3.30.70.1230">
    <property type="entry name" value="Nucleotide cyclase"/>
    <property type="match status" value="2"/>
</dbReference>
<evidence type="ECO:0000256" key="1">
    <source>
        <dbReference type="ARBA" id="ARBA00022741"/>
    </source>
</evidence>
<dbReference type="Pfam" id="PF13191">
    <property type="entry name" value="AAA_16"/>
    <property type="match status" value="1"/>
</dbReference>
<keyword evidence="5" id="KW-1185">Reference proteome</keyword>
<reference evidence="5" key="1">
    <citation type="journal article" date="2019" name="Int. J. Syst. Evol. Microbiol.">
        <title>The Global Catalogue of Microorganisms (GCM) 10K type strain sequencing project: providing services to taxonomists for standard genome sequencing and annotation.</title>
        <authorList>
            <consortium name="The Broad Institute Genomics Platform"/>
            <consortium name="The Broad Institute Genome Sequencing Center for Infectious Disease"/>
            <person name="Wu L."/>
            <person name="Ma J."/>
        </authorList>
    </citation>
    <scope>NUCLEOTIDE SEQUENCE [LARGE SCALE GENOMIC DNA]</scope>
    <source>
        <strain evidence="5">CGMCC 1.12192</strain>
    </source>
</reference>
<feature type="domain" description="Guanylate cyclase" evidence="3">
    <location>
        <begin position="255"/>
        <end position="379"/>
    </location>
</feature>
<dbReference type="SMART" id="SM00044">
    <property type="entry name" value="CYCc"/>
    <property type="match status" value="1"/>
</dbReference>
<dbReference type="InterPro" id="IPR041664">
    <property type="entry name" value="AAA_16"/>
</dbReference>
<dbReference type="InterPro" id="IPR011990">
    <property type="entry name" value="TPR-like_helical_dom_sf"/>
</dbReference>
<feature type="domain" description="Guanylate cyclase" evidence="3">
    <location>
        <begin position="43"/>
        <end position="176"/>
    </location>
</feature>
<evidence type="ECO:0000259" key="3">
    <source>
        <dbReference type="PROSITE" id="PS50125"/>
    </source>
</evidence>
<keyword evidence="1" id="KW-0547">Nucleotide-binding</keyword>
<name>A0ABV9RA41_9MICO</name>
<gene>
    <name evidence="4" type="ORF">ACFPER_10335</name>
</gene>
<organism evidence="4 5">
    <name type="scientific">Agromyces aurantiacus</name>
    <dbReference type="NCBI Taxonomy" id="165814"/>
    <lineage>
        <taxon>Bacteria</taxon>
        <taxon>Bacillati</taxon>
        <taxon>Actinomycetota</taxon>
        <taxon>Actinomycetes</taxon>
        <taxon>Micrococcales</taxon>
        <taxon>Microbacteriaceae</taxon>
        <taxon>Agromyces</taxon>
    </lineage>
</organism>
<keyword evidence="2" id="KW-0067">ATP-binding</keyword>
<dbReference type="Gene3D" id="1.25.40.10">
    <property type="entry name" value="Tetratricopeptide repeat domain"/>
    <property type="match status" value="1"/>
</dbReference>
<dbReference type="PROSITE" id="PS50125">
    <property type="entry name" value="GUANYLATE_CYCLASE_2"/>
    <property type="match status" value="2"/>
</dbReference>
<dbReference type="RefSeq" id="WP_204392704.1">
    <property type="nucleotide sequence ID" value="NZ_JAFBBW010000001.1"/>
</dbReference>
<dbReference type="Gene3D" id="3.40.50.300">
    <property type="entry name" value="P-loop containing nucleotide triphosphate hydrolases"/>
    <property type="match status" value="1"/>
</dbReference>
<dbReference type="EMBL" id="JBHSJC010000001">
    <property type="protein sequence ID" value="MFC4829190.1"/>
    <property type="molecule type" value="Genomic_DNA"/>
</dbReference>
<dbReference type="SUPFAM" id="SSF55073">
    <property type="entry name" value="Nucleotide cyclase"/>
    <property type="match status" value="2"/>
</dbReference>
<dbReference type="Proteomes" id="UP001595960">
    <property type="component" value="Unassembled WGS sequence"/>
</dbReference>
<dbReference type="SUPFAM" id="SSF48452">
    <property type="entry name" value="TPR-like"/>
    <property type="match status" value="2"/>
</dbReference>
<dbReference type="PANTHER" id="PTHR16305:SF28">
    <property type="entry name" value="GUANYLATE CYCLASE DOMAIN-CONTAINING PROTEIN"/>
    <property type="match status" value="1"/>
</dbReference>
<dbReference type="InterPro" id="IPR029787">
    <property type="entry name" value="Nucleotide_cyclase"/>
</dbReference>
<evidence type="ECO:0000256" key="2">
    <source>
        <dbReference type="ARBA" id="ARBA00022840"/>
    </source>
</evidence>